<gene>
    <name evidence="2" type="ORF">FHX50_001659</name>
</gene>
<accession>A0A839R0Q8</accession>
<name>A0A839R0Q8_9MICO</name>
<organism evidence="2 3">
    <name type="scientific">Helcobacillus massiliensis</name>
    <dbReference type="NCBI Taxonomy" id="521392"/>
    <lineage>
        <taxon>Bacteria</taxon>
        <taxon>Bacillati</taxon>
        <taxon>Actinomycetota</taxon>
        <taxon>Actinomycetes</taxon>
        <taxon>Micrococcales</taxon>
        <taxon>Dermabacteraceae</taxon>
        <taxon>Helcobacillus</taxon>
    </lineage>
</organism>
<evidence type="ECO:0000313" key="2">
    <source>
        <dbReference type="EMBL" id="MBB3023367.1"/>
    </source>
</evidence>
<reference evidence="2 3" key="1">
    <citation type="submission" date="2020-08" db="EMBL/GenBank/DDBJ databases">
        <title>Sequencing the genomes of 1000 actinobacteria strains.</title>
        <authorList>
            <person name="Klenk H.-P."/>
        </authorList>
    </citation>
    <scope>NUCLEOTIDE SEQUENCE [LARGE SCALE GENOMIC DNA]</scope>
    <source>
        <strain evidence="2 3">DSM 23040</strain>
    </source>
</reference>
<dbReference type="RefSeq" id="WP_183376497.1">
    <property type="nucleotide sequence ID" value="NZ_CBCSFZ010000014.1"/>
</dbReference>
<evidence type="ECO:0000313" key="3">
    <source>
        <dbReference type="Proteomes" id="UP000568050"/>
    </source>
</evidence>
<proteinExistence type="predicted"/>
<dbReference type="EMBL" id="JACHWP010000004">
    <property type="protein sequence ID" value="MBB3023367.1"/>
    <property type="molecule type" value="Genomic_DNA"/>
</dbReference>
<sequence length="81" mass="9142">MTDAPDPTEPGEPTGLSDDARALIDLESRTFRSVGAKEKRIRDELGLTSIQYHVRLNRLLDDPAALAYAPALINRLRERRR</sequence>
<dbReference type="Pfam" id="PF11662">
    <property type="entry name" value="DUF3263"/>
    <property type="match status" value="1"/>
</dbReference>
<evidence type="ECO:0008006" key="4">
    <source>
        <dbReference type="Google" id="ProtNLM"/>
    </source>
</evidence>
<protein>
    <recommendedName>
        <fullName evidence="4">DUF3263 domain-containing protein</fullName>
    </recommendedName>
</protein>
<feature type="region of interest" description="Disordered" evidence="1">
    <location>
        <begin position="1"/>
        <end position="20"/>
    </location>
</feature>
<dbReference type="Proteomes" id="UP000568050">
    <property type="component" value="Unassembled WGS sequence"/>
</dbReference>
<keyword evidence="3" id="KW-1185">Reference proteome</keyword>
<comment type="caution">
    <text evidence="2">The sequence shown here is derived from an EMBL/GenBank/DDBJ whole genome shotgun (WGS) entry which is preliminary data.</text>
</comment>
<dbReference type="AlphaFoldDB" id="A0A839R0Q8"/>
<evidence type="ECO:0000256" key="1">
    <source>
        <dbReference type="SAM" id="MobiDB-lite"/>
    </source>
</evidence>
<dbReference type="InterPro" id="IPR021678">
    <property type="entry name" value="DUF3263"/>
</dbReference>